<dbReference type="SUPFAM" id="SSF53098">
    <property type="entry name" value="Ribonuclease H-like"/>
    <property type="match status" value="1"/>
</dbReference>
<keyword evidence="3" id="KW-1185">Reference proteome</keyword>
<reference evidence="2 3" key="1">
    <citation type="submission" date="2024-05" db="EMBL/GenBank/DDBJ databases">
        <title>Culex pipiens pipiens assembly and annotation.</title>
        <authorList>
            <person name="Alout H."/>
            <person name="Durand T."/>
        </authorList>
    </citation>
    <scope>NUCLEOTIDE SEQUENCE [LARGE SCALE GENOMIC DNA]</scope>
    <source>
        <strain evidence="2">HA-2024</strain>
        <tissue evidence="2">Whole body</tissue>
    </source>
</reference>
<dbReference type="EMBL" id="JBEHCU010010581">
    <property type="protein sequence ID" value="KAL1378024.1"/>
    <property type="molecule type" value="Genomic_DNA"/>
</dbReference>
<feature type="compositionally biased region" description="Polar residues" evidence="1">
    <location>
        <begin position="560"/>
        <end position="569"/>
    </location>
</feature>
<protein>
    <recommendedName>
        <fullName evidence="4">DUF4371 domain-containing protein</fullName>
    </recommendedName>
</protein>
<feature type="compositionally biased region" description="Low complexity" evidence="1">
    <location>
        <begin position="89"/>
        <end position="98"/>
    </location>
</feature>
<dbReference type="PANTHER" id="PTHR37162:SF1">
    <property type="entry name" value="BED-TYPE DOMAIN-CONTAINING PROTEIN"/>
    <property type="match status" value="1"/>
</dbReference>
<gene>
    <name evidence="2" type="ORF">pipiens_004069</name>
</gene>
<feature type="compositionally biased region" description="Low complexity" evidence="1">
    <location>
        <begin position="651"/>
        <end position="667"/>
    </location>
</feature>
<evidence type="ECO:0000313" key="3">
    <source>
        <dbReference type="Proteomes" id="UP001562425"/>
    </source>
</evidence>
<feature type="compositionally biased region" description="Low complexity" evidence="1">
    <location>
        <begin position="607"/>
        <end position="616"/>
    </location>
</feature>
<accession>A0ABD1CQB8</accession>
<feature type="compositionally biased region" description="Low complexity" evidence="1">
    <location>
        <begin position="414"/>
        <end position="423"/>
    </location>
</feature>
<organism evidence="2 3">
    <name type="scientific">Culex pipiens pipiens</name>
    <name type="common">Northern house mosquito</name>
    <dbReference type="NCBI Taxonomy" id="38569"/>
    <lineage>
        <taxon>Eukaryota</taxon>
        <taxon>Metazoa</taxon>
        <taxon>Ecdysozoa</taxon>
        <taxon>Arthropoda</taxon>
        <taxon>Hexapoda</taxon>
        <taxon>Insecta</taxon>
        <taxon>Pterygota</taxon>
        <taxon>Neoptera</taxon>
        <taxon>Endopterygota</taxon>
        <taxon>Diptera</taxon>
        <taxon>Nematocera</taxon>
        <taxon>Culicoidea</taxon>
        <taxon>Culicidae</taxon>
        <taxon>Culicinae</taxon>
        <taxon>Culicini</taxon>
        <taxon>Culex</taxon>
        <taxon>Culex</taxon>
    </lineage>
</organism>
<dbReference type="AlphaFoldDB" id="A0ABD1CQB8"/>
<feature type="region of interest" description="Disordered" evidence="1">
    <location>
        <begin position="51"/>
        <end position="148"/>
    </location>
</feature>
<feature type="compositionally biased region" description="Low complexity" evidence="1">
    <location>
        <begin position="348"/>
        <end position="357"/>
    </location>
</feature>
<evidence type="ECO:0000256" key="1">
    <source>
        <dbReference type="SAM" id="MobiDB-lite"/>
    </source>
</evidence>
<feature type="compositionally biased region" description="Low complexity" evidence="1">
    <location>
        <begin position="282"/>
        <end position="291"/>
    </location>
</feature>
<feature type="compositionally biased region" description="Polar residues" evidence="1">
    <location>
        <begin position="250"/>
        <end position="259"/>
    </location>
</feature>
<dbReference type="InterPro" id="IPR012337">
    <property type="entry name" value="RNaseH-like_sf"/>
</dbReference>
<name>A0ABD1CQB8_CULPP</name>
<dbReference type="PANTHER" id="PTHR37162">
    <property type="entry name" value="HAT FAMILY DIMERISATION DOMAINCONTAINING PROTEIN-RELATED"/>
    <property type="match status" value="1"/>
</dbReference>
<comment type="caution">
    <text evidence="2">The sequence shown here is derived from an EMBL/GenBank/DDBJ whole genome shotgun (WGS) entry which is preliminary data.</text>
</comment>
<feature type="region of interest" description="Disordered" evidence="1">
    <location>
        <begin position="176"/>
        <end position="681"/>
    </location>
</feature>
<sequence length="1057" mass="113027">MNLAHSIATCRNVPSEQVLQVAGQGRSPRLVALTKRSEALRALQRALLEAGEPTSCAGQSKRTLSSPPGIPAGRPSASQPTLKLPIRISASPSGSPEGPADRLAQQRAAKFSTSPGSPIGGCADQAKRTLSRPPGIPAGRPSASQPTLKLPIRISASPSGSPEGPADRLVQQRAAKFSTSPGSRIGGPARCANPATQDSSRSPEGRNGSPAASTEQRPTKQLIRVPNPANRKGMDSKGFRVLTGEPASCVGQSKRTLSRSPGIPAGRPSASQPTLKLPIRISASPSGSPEGPADRLDKQQSAKFSTSPGSPIGGCADQAKRTLSRPPGIPAGRPSASQPTLKLPIRISASPSGSPEGPADRLAQQRAAKFSTSPGSPIGGSADQAKRTLSRPPGIPAGRPSASQPTLKLPIRLSASPSGSPEGPADRLVQQRAAKFSTSPGSRIGGPARCTNPAKQDSSRSPEGRNGSPAASTEQRPTKQLIRVPNPANRKGMDSKGFRVVTGEPASCVGQSKRTLSRPPGIPAGRPSASQPTLKLPIRISASPSGSPEGPVDRLDKQQSAKFSTSPSSPIGGCADQAKRTLARPPGIPAGRPSASQPTLKLPIRISASPSGSPEGPADRLAQQRAAKFSTSPGSPIGGCADQAKRTLPRSPEGPAGRPASSAGSRSTKQHVRVPNPAAQKGTDSKEKVLCIVVRYYDTENECTRDALYDLIHIEKGDAQTLYKAVVGSFTKDNIPYKRNLQGLATDNAKVMTGDHKSLYAYLKRDVPHLVLVRCVCHSMALCASYASKQLPSYLEQLLKDIYGYLSASPARLDQYDKIQTLLEYNPTRIPRMHDVRFLSRGQVVKAVLSRFDALQIYFGFASNVDQISNAGKIHAGLQDNITKLYLEFLNFVLPLVDGINLLFQSEQPEVITMMSTLKSKITQILGYFVIPEVLREVDLRDIKLDEENLKSPADVYLGVKVANLINSDTHYDERKLKDFHMHCALFYRELAAQMIQRFQFNTNIFEDLEILEPLNVMTRKHNSIAPLINHFQHLFPEDDWQRLDNEFNEINAGENE</sequence>
<evidence type="ECO:0008006" key="4">
    <source>
        <dbReference type="Google" id="ProtNLM"/>
    </source>
</evidence>
<proteinExistence type="predicted"/>
<dbReference type="Proteomes" id="UP001562425">
    <property type="component" value="Unassembled WGS sequence"/>
</dbReference>
<feature type="compositionally biased region" description="Polar residues" evidence="1">
    <location>
        <begin position="56"/>
        <end position="66"/>
    </location>
</feature>
<evidence type="ECO:0000313" key="2">
    <source>
        <dbReference type="EMBL" id="KAL1378024.1"/>
    </source>
</evidence>